<dbReference type="EMBL" id="PDUG01000006">
    <property type="protein sequence ID" value="PIC19100.1"/>
    <property type="molecule type" value="Genomic_DNA"/>
</dbReference>
<dbReference type="OrthoDB" id="5878628at2759"/>
<dbReference type="AlphaFoldDB" id="A0A2G5SVQ3"/>
<evidence type="ECO:0000313" key="2">
    <source>
        <dbReference type="Proteomes" id="UP000230233"/>
    </source>
</evidence>
<sequence length="361" mass="42567">MSINKRVEIYLKCPTIRKLERRVPLYIEHLVFDDYRIKLDDSEYKVLHLSVEQGVQDINNFGTECIEIYGEWTHGDIDFAYDIRQAFIQTHLYLRRDGTYGYGNEIERNQEPRDHWTQVTITTPAGKTFQQTPYDRPLFHAMKHLGTLFFANRESPINVGCLDIKMGSSIRLPVDVKFKVNHIVVDLIMSLYADLTKEILDPESIPFKRVTYSKLEDLDHPYVRNAKEHIYDDRYQIRHNLEPLGEHRNLIVIVEKNTITFDDYLNIVHSWVRNGKEIGCRLQFECPLEVTRNTMFNIFQNAYSKEEVHKNGFVIKMKKGGNELVVYSRNRNEKYVIVIESRMETVKVPMSEEVPAKKPKY</sequence>
<dbReference type="InterPro" id="IPR021942">
    <property type="entry name" value="DUF3557"/>
</dbReference>
<reference evidence="2" key="1">
    <citation type="submission" date="2017-10" db="EMBL/GenBank/DDBJ databases">
        <title>Rapid genome shrinkage in a self-fertile nematode reveals novel sperm competition proteins.</title>
        <authorList>
            <person name="Yin D."/>
            <person name="Schwarz E.M."/>
            <person name="Thomas C.G."/>
            <person name="Felde R.L."/>
            <person name="Korf I.F."/>
            <person name="Cutter A.D."/>
            <person name="Schartner C.M."/>
            <person name="Ralston E.J."/>
            <person name="Meyer B.J."/>
            <person name="Haag E.S."/>
        </authorList>
    </citation>
    <scope>NUCLEOTIDE SEQUENCE [LARGE SCALE GENOMIC DNA]</scope>
    <source>
        <strain evidence="2">JU1422</strain>
    </source>
</reference>
<accession>A0A2G5SVQ3</accession>
<proteinExistence type="predicted"/>
<comment type="caution">
    <text evidence="1">The sequence shown here is derived from an EMBL/GenBank/DDBJ whole genome shotgun (WGS) entry which is preliminary data.</text>
</comment>
<name>A0A2G5SVQ3_9PELO</name>
<dbReference type="Proteomes" id="UP000230233">
    <property type="component" value="Chromosome X"/>
</dbReference>
<evidence type="ECO:0000313" key="1">
    <source>
        <dbReference type="EMBL" id="PIC19100.1"/>
    </source>
</evidence>
<dbReference type="PANTHER" id="PTHR31379:SF1">
    <property type="entry name" value="F-BOX C PROTEIN-RELATED"/>
    <property type="match status" value="1"/>
</dbReference>
<protein>
    <submittedName>
        <fullName evidence="1">Uncharacterized protein</fullName>
    </submittedName>
</protein>
<dbReference type="Pfam" id="PF12078">
    <property type="entry name" value="DUF3557"/>
    <property type="match status" value="1"/>
</dbReference>
<keyword evidence="2" id="KW-1185">Reference proteome</keyword>
<organism evidence="1 2">
    <name type="scientific">Caenorhabditis nigoni</name>
    <dbReference type="NCBI Taxonomy" id="1611254"/>
    <lineage>
        <taxon>Eukaryota</taxon>
        <taxon>Metazoa</taxon>
        <taxon>Ecdysozoa</taxon>
        <taxon>Nematoda</taxon>
        <taxon>Chromadorea</taxon>
        <taxon>Rhabditida</taxon>
        <taxon>Rhabditina</taxon>
        <taxon>Rhabditomorpha</taxon>
        <taxon>Rhabditoidea</taxon>
        <taxon>Rhabditidae</taxon>
        <taxon>Peloderinae</taxon>
        <taxon>Caenorhabditis</taxon>
    </lineage>
</organism>
<gene>
    <name evidence="1" type="primary">Cnig_chr_X.g24763</name>
    <name evidence="1" type="ORF">B9Z55_024763</name>
</gene>
<dbReference type="PANTHER" id="PTHR31379">
    <property type="entry name" value="F-BOX C PROTEIN-RELATED-RELATED"/>
    <property type="match status" value="1"/>
</dbReference>